<keyword evidence="8" id="KW-1185">Reference proteome</keyword>
<reference evidence="9" key="1">
    <citation type="submission" date="2025-08" db="UniProtKB">
        <authorList>
            <consortium name="RefSeq"/>
        </authorList>
    </citation>
    <scope>IDENTIFICATION</scope>
</reference>
<evidence type="ECO:0000256" key="1">
    <source>
        <dbReference type="ARBA" id="ARBA00004141"/>
    </source>
</evidence>
<feature type="compositionally biased region" description="Polar residues" evidence="6">
    <location>
        <begin position="28"/>
        <end position="38"/>
    </location>
</feature>
<sequence>MTSTSEEAASTQAASNRAPSLPAREESNSFSRRGSLRTSEWRSPMHVRRAQLQRILQEILGSDNGSSSRPDTAVDPPAPGVSLQLTAPLTPGCASALGFSGALRKEEAAAAEAPPGVSLPASYATAGTHGPDRRNLCLALRRDVSMSSSSDSDVSRSASSPSLSSCWTLRLPVAAPSDLDASAALELAAPAVGGWILHHHQQQQHAAEPCVRASVDRVDEAGDDEREYRGPVKHRHREELRNFLGDFCQQEIQRSWLPFQVYRLEVTMYICVTWGIVLLALGIALLIFALDATEVVIEYNNSTPEGDVVPFNVQKRLNPPVYVYYRIQGFYANYRPYVKDGPPQVSSSYKCDVIRTREEALALRLVGGVQTLPRLEFAAESGLPMRTSATEEAFPCGAQSVALFNDDLELKKQKGGGPVTTLSLNTNDVPYKWDFLQFMVKKSSWTESGLEPWILPSDPKFRVWLHPPVTPDFQKLYGIITEALVPNVQYYAVLSQNKWPAGEWGAKKAFVIASLTPMGGPNMPLALFTIVTGILCILLVVLLWVMKKMKVRFVSSTGEKLSEFWGARPRRAETSSSRRSRRPHRHKACPRPLNRAVVVVGCCRCCCDHDHHPHPFCRALSFGWGSIAVCVSVAAVAEAPASSLAASGGAMVSSRQKGAALNNGGNSASGMVEQNAIDAVRMKRLLPLLPASPACLCPAHCRLLDDGSWDILRGYTPAAAAAARASSAAGAAAAERPPLGRSEEVDEEEEEEEREGEGEDDDGASEATDEDYQERKRAYLSSFREVSQDTYGDKPEGGSSVGQLEDPPNKAL</sequence>
<dbReference type="GO" id="GO:0005886">
    <property type="term" value="C:plasma membrane"/>
    <property type="evidence" value="ECO:0007669"/>
    <property type="project" value="TreeGrafter"/>
</dbReference>
<comment type="subcellular location">
    <subcellularLocation>
        <location evidence="1">Membrane</location>
        <topology evidence="1">Multi-pass membrane protein</topology>
    </subcellularLocation>
</comment>
<evidence type="ECO:0000256" key="2">
    <source>
        <dbReference type="ARBA" id="ARBA00009457"/>
    </source>
</evidence>
<keyword evidence="5 7" id="KW-0472">Membrane</keyword>
<keyword evidence="3 7" id="KW-0812">Transmembrane</keyword>
<feature type="region of interest" description="Disordered" evidence="6">
    <location>
        <begin position="1"/>
        <end position="45"/>
    </location>
</feature>
<feature type="transmembrane region" description="Helical" evidence="7">
    <location>
        <begin position="525"/>
        <end position="546"/>
    </location>
</feature>
<keyword evidence="4 7" id="KW-1133">Transmembrane helix</keyword>
<evidence type="ECO:0000256" key="5">
    <source>
        <dbReference type="ARBA" id="ARBA00023136"/>
    </source>
</evidence>
<evidence type="ECO:0000313" key="9">
    <source>
        <dbReference type="RefSeq" id="XP_026190150.1"/>
    </source>
</evidence>
<name>A0A6P6RSS4_9EIME</name>
<feature type="compositionally biased region" description="Low complexity" evidence="6">
    <location>
        <begin position="1"/>
        <end position="15"/>
    </location>
</feature>
<feature type="transmembrane region" description="Helical" evidence="7">
    <location>
        <begin position="266"/>
        <end position="290"/>
    </location>
</feature>
<dbReference type="InterPro" id="IPR005045">
    <property type="entry name" value="CDC50/LEM3_fam"/>
</dbReference>
<dbReference type="GO" id="GO:0005794">
    <property type="term" value="C:Golgi apparatus"/>
    <property type="evidence" value="ECO:0007669"/>
    <property type="project" value="TreeGrafter"/>
</dbReference>
<dbReference type="Pfam" id="PF03381">
    <property type="entry name" value="CDC50"/>
    <property type="match status" value="1"/>
</dbReference>
<feature type="compositionally biased region" description="Acidic residues" evidence="6">
    <location>
        <begin position="744"/>
        <end position="772"/>
    </location>
</feature>
<dbReference type="RefSeq" id="XP_026190150.1">
    <property type="nucleotide sequence ID" value="XM_026334365.1"/>
</dbReference>
<evidence type="ECO:0000256" key="7">
    <source>
        <dbReference type="SAM" id="Phobius"/>
    </source>
</evidence>
<accession>A0A6P6RSS4</accession>
<dbReference type="Proteomes" id="UP000515125">
    <property type="component" value="Unplaced"/>
</dbReference>
<feature type="region of interest" description="Disordered" evidence="6">
    <location>
        <begin position="729"/>
        <end position="812"/>
    </location>
</feature>
<proteinExistence type="inferred from homology"/>
<evidence type="ECO:0000256" key="3">
    <source>
        <dbReference type="ARBA" id="ARBA00022692"/>
    </source>
</evidence>
<evidence type="ECO:0000256" key="4">
    <source>
        <dbReference type="ARBA" id="ARBA00022989"/>
    </source>
</evidence>
<organism evidence="8 9">
    <name type="scientific">Cyclospora cayetanensis</name>
    <dbReference type="NCBI Taxonomy" id="88456"/>
    <lineage>
        <taxon>Eukaryota</taxon>
        <taxon>Sar</taxon>
        <taxon>Alveolata</taxon>
        <taxon>Apicomplexa</taxon>
        <taxon>Conoidasida</taxon>
        <taxon>Coccidia</taxon>
        <taxon>Eucoccidiorida</taxon>
        <taxon>Eimeriorina</taxon>
        <taxon>Eimeriidae</taxon>
        <taxon>Cyclospora</taxon>
    </lineage>
</organism>
<evidence type="ECO:0000313" key="8">
    <source>
        <dbReference type="Proteomes" id="UP000515125"/>
    </source>
</evidence>
<dbReference type="GeneID" id="34623606"/>
<evidence type="ECO:0000256" key="6">
    <source>
        <dbReference type="SAM" id="MobiDB-lite"/>
    </source>
</evidence>
<dbReference type="PANTHER" id="PTHR10926">
    <property type="entry name" value="CELL CYCLE CONTROL PROTEIN 50"/>
    <property type="match status" value="1"/>
</dbReference>
<protein>
    <submittedName>
        <fullName evidence="9">Uncharacterized protein LOC34623606</fullName>
    </submittedName>
</protein>
<feature type="region of interest" description="Disordered" evidence="6">
    <location>
        <begin position="111"/>
        <end position="130"/>
    </location>
</feature>
<dbReference type="GO" id="GO:0005783">
    <property type="term" value="C:endoplasmic reticulum"/>
    <property type="evidence" value="ECO:0007669"/>
    <property type="project" value="TreeGrafter"/>
</dbReference>
<dbReference type="OrthoDB" id="340608at2759"/>
<dbReference type="PANTHER" id="PTHR10926:SF0">
    <property type="entry name" value="CDC50, ISOFORM A"/>
    <property type="match status" value="1"/>
</dbReference>
<dbReference type="AlphaFoldDB" id="A0A6P6RSS4"/>
<comment type="similarity">
    <text evidence="2">Belongs to the CDC50/LEM3 family.</text>
</comment>
<feature type="region of interest" description="Disordered" evidence="6">
    <location>
        <begin position="61"/>
        <end position="83"/>
    </location>
</feature>
<gene>
    <name evidence="9" type="primary">LOC34623606</name>
</gene>